<keyword evidence="8" id="KW-0804">Transcription</keyword>
<evidence type="ECO:0000256" key="6">
    <source>
        <dbReference type="ARBA" id="ARBA00023015"/>
    </source>
</evidence>
<feature type="domain" description="Response regulatory" evidence="12">
    <location>
        <begin position="3"/>
        <end position="120"/>
    </location>
</feature>
<protein>
    <recommendedName>
        <fullName evidence="2">Stage 0 sporulation protein A homolog</fullName>
    </recommendedName>
</protein>
<dbReference type="Gene3D" id="3.40.50.2300">
    <property type="match status" value="1"/>
</dbReference>
<dbReference type="GO" id="GO:0003700">
    <property type="term" value="F:DNA-binding transcription factor activity"/>
    <property type="evidence" value="ECO:0007669"/>
    <property type="project" value="InterPro"/>
</dbReference>
<keyword evidence="14" id="KW-1185">Reference proteome</keyword>
<gene>
    <name evidence="13" type="ORF">KTH89_13680</name>
</gene>
<feature type="modified residue" description="4-aspartylphosphate" evidence="10">
    <location>
        <position position="55"/>
    </location>
</feature>
<dbReference type="InterPro" id="IPR009057">
    <property type="entry name" value="Homeodomain-like_sf"/>
</dbReference>
<accession>A0A949JZT0</accession>
<evidence type="ECO:0000256" key="2">
    <source>
        <dbReference type="ARBA" id="ARBA00018672"/>
    </source>
</evidence>
<evidence type="ECO:0000259" key="12">
    <source>
        <dbReference type="PROSITE" id="PS50110"/>
    </source>
</evidence>
<evidence type="ECO:0000256" key="7">
    <source>
        <dbReference type="ARBA" id="ARBA00023125"/>
    </source>
</evidence>
<dbReference type="SUPFAM" id="SSF46689">
    <property type="entry name" value="Homeodomain-like"/>
    <property type="match status" value="2"/>
</dbReference>
<evidence type="ECO:0000256" key="9">
    <source>
        <dbReference type="ARBA" id="ARBA00024867"/>
    </source>
</evidence>
<sequence length="513" mass="59145">MIKVLVAEDQVLIQKDICRKIEKTEKNVEIAGTAMNGQDAYEKILALHPDILITDIRMPIQTGLELIRRLKEEAISIKTVILSGYRDFEYAKEAIQLGVDEYLLKPVSVEDLRYVLDTLEEKIISEQNYSYQHALYRMLNSGTPIPGYLLNAISYNICQLMLINLNSCATFSFQDWLPYENELEDILKGPVVNKYLKKGETVRLCGGNTYNQKLLVFFLHKTPPEKIDMMALELQRQIMKLTDAVTICISKSVYSVNDLAAEYKLSKTQLTNQLIFAHSAILHSRDFLENSQDPAVTLQDQQLENFRFCIHTQNLDGLLEHLDHFLDHCDHKRTTQKQLGNCLKLLLLVCYDDTGGRQLSSRELEIDEYLSNSKTYAELKLSLHLLFEQLFRQRVLNLASSVNPESLVTEVKEYIRNNYGRDININDIAVHFSITPAYLSRLFKKHSDVRPIEYLTSYRISQACDYFAHSQLTVREVAELCGYSNQFYFSKAFKQITSMSPSEYRIQHQGEGL</sequence>
<dbReference type="SUPFAM" id="SSF52172">
    <property type="entry name" value="CheY-like"/>
    <property type="match status" value="1"/>
</dbReference>
<comment type="subcellular location">
    <subcellularLocation>
        <location evidence="1">Cytoplasm</location>
    </subcellularLocation>
</comment>
<dbReference type="PANTHER" id="PTHR42713:SF3">
    <property type="entry name" value="TRANSCRIPTIONAL REGULATORY PROTEIN HPTR"/>
    <property type="match status" value="1"/>
</dbReference>
<evidence type="ECO:0000313" key="13">
    <source>
        <dbReference type="EMBL" id="MBU9737594.1"/>
    </source>
</evidence>
<feature type="domain" description="HTH araC/xylS-type" evidence="11">
    <location>
        <begin position="409"/>
        <end position="507"/>
    </location>
</feature>
<reference evidence="13" key="1">
    <citation type="submission" date="2021-06" db="EMBL/GenBank/DDBJ databases">
        <title>Description of novel taxa of the family Lachnospiraceae.</title>
        <authorList>
            <person name="Chaplin A.V."/>
            <person name="Sokolova S.R."/>
            <person name="Pikina A.P."/>
            <person name="Korzhanova M."/>
            <person name="Belova V."/>
            <person name="Korostin D."/>
            <person name="Efimov B.A."/>
        </authorList>
    </citation>
    <scope>NUCLEOTIDE SEQUENCE</scope>
    <source>
        <strain evidence="13">ASD5720</strain>
    </source>
</reference>
<keyword evidence="4 10" id="KW-0597">Phosphoprotein</keyword>
<dbReference type="InterPro" id="IPR051552">
    <property type="entry name" value="HptR"/>
</dbReference>
<evidence type="ECO:0000256" key="3">
    <source>
        <dbReference type="ARBA" id="ARBA00022490"/>
    </source>
</evidence>
<dbReference type="InterPro" id="IPR018060">
    <property type="entry name" value="HTH_AraC"/>
</dbReference>
<dbReference type="PANTHER" id="PTHR42713">
    <property type="entry name" value="HISTIDINE KINASE-RELATED"/>
    <property type="match status" value="1"/>
</dbReference>
<keyword evidence="3" id="KW-0963">Cytoplasm</keyword>
<organism evidence="13 14">
    <name type="scientific">Diplocloster agilis</name>
    <dbReference type="NCBI Taxonomy" id="2850323"/>
    <lineage>
        <taxon>Bacteria</taxon>
        <taxon>Bacillati</taxon>
        <taxon>Bacillota</taxon>
        <taxon>Clostridia</taxon>
        <taxon>Lachnospirales</taxon>
        <taxon>Lachnospiraceae</taxon>
        <taxon>Diplocloster</taxon>
    </lineage>
</organism>
<dbReference type="Gene3D" id="1.10.10.60">
    <property type="entry name" value="Homeodomain-like"/>
    <property type="match status" value="2"/>
</dbReference>
<dbReference type="InterPro" id="IPR011006">
    <property type="entry name" value="CheY-like_superfamily"/>
</dbReference>
<comment type="function">
    <text evidence="9">May play the central regulatory role in sporulation. It may be an element of the effector pathway responsible for the activation of sporulation genes in response to nutritional stress. Spo0A may act in concert with spo0H (a sigma factor) to control the expression of some genes that are critical to the sporulation process.</text>
</comment>
<dbReference type="GO" id="GO:0043565">
    <property type="term" value="F:sequence-specific DNA binding"/>
    <property type="evidence" value="ECO:0007669"/>
    <property type="project" value="InterPro"/>
</dbReference>
<dbReference type="RefSeq" id="WP_158348033.1">
    <property type="nucleotide sequence ID" value="NZ_JAHQCW010000022.1"/>
</dbReference>
<dbReference type="InterPro" id="IPR001789">
    <property type="entry name" value="Sig_transdc_resp-reg_receiver"/>
</dbReference>
<evidence type="ECO:0000259" key="11">
    <source>
        <dbReference type="PROSITE" id="PS01124"/>
    </source>
</evidence>
<dbReference type="InterPro" id="IPR020449">
    <property type="entry name" value="Tscrpt_reg_AraC-type_HTH"/>
</dbReference>
<dbReference type="PROSITE" id="PS01124">
    <property type="entry name" value="HTH_ARAC_FAMILY_2"/>
    <property type="match status" value="1"/>
</dbReference>
<keyword evidence="7" id="KW-0238">DNA-binding</keyword>
<dbReference type="PROSITE" id="PS50110">
    <property type="entry name" value="RESPONSE_REGULATORY"/>
    <property type="match status" value="1"/>
</dbReference>
<dbReference type="PRINTS" id="PR00032">
    <property type="entry name" value="HTHARAC"/>
</dbReference>
<dbReference type="EMBL" id="JAHQCW010000022">
    <property type="protein sequence ID" value="MBU9737594.1"/>
    <property type="molecule type" value="Genomic_DNA"/>
</dbReference>
<dbReference type="GO" id="GO:0005737">
    <property type="term" value="C:cytoplasm"/>
    <property type="evidence" value="ECO:0007669"/>
    <property type="project" value="UniProtKB-SubCell"/>
</dbReference>
<dbReference type="Pfam" id="PF12833">
    <property type="entry name" value="HTH_18"/>
    <property type="match status" value="1"/>
</dbReference>
<dbReference type="SMART" id="SM00342">
    <property type="entry name" value="HTH_ARAC"/>
    <property type="match status" value="1"/>
</dbReference>
<keyword evidence="5" id="KW-0902">Two-component regulatory system</keyword>
<evidence type="ECO:0000256" key="1">
    <source>
        <dbReference type="ARBA" id="ARBA00004496"/>
    </source>
</evidence>
<evidence type="ECO:0000256" key="5">
    <source>
        <dbReference type="ARBA" id="ARBA00023012"/>
    </source>
</evidence>
<keyword evidence="6" id="KW-0805">Transcription regulation</keyword>
<evidence type="ECO:0000256" key="10">
    <source>
        <dbReference type="PROSITE-ProRule" id="PRU00169"/>
    </source>
</evidence>
<proteinExistence type="predicted"/>
<comment type="caution">
    <text evidence="13">The sequence shown here is derived from an EMBL/GenBank/DDBJ whole genome shotgun (WGS) entry which is preliminary data.</text>
</comment>
<evidence type="ECO:0000256" key="8">
    <source>
        <dbReference type="ARBA" id="ARBA00023163"/>
    </source>
</evidence>
<dbReference type="CDD" id="cd17536">
    <property type="entry name" value="REC_YesN-like"/>
    <property type="match status" value="1"/>
</dbReference>
<dbReference type="Pfam" id="PF00072">
    <property type="entry name" value="Response_reg"/>
    <property type="match status" value="1"/>
</dbReference>
<dbReference type="AlphaFoldDB" id="A0A949JZT0"/>
<dbReference type="Proteomes" id="UP000712157">
    <property type="component" value="Unassembled WGS sequence"/>
</dbReference>
<evidence type="ECO:0000313" key="14">
    <source>
        <dbReference type="Proteomes" id="UP000712157"/>
    </source>
</evidence>
<dbReference type="SMART" id="SM00448">
    <property type="entry name" value="REC"/>
    <property type="match status" value="1"/>
</dbReference>
<evidence type="ECO:0000256" key="4">
    <source>
        <dbReference type="ARBA" id="ARBA00022553"/>
    </source>
</evidence>
<dbReference type="GO" id="GO:0000160">
    <property type="term" value="P:phosphorelay signal transduction system"/>
    <property type="evidence" value="ECO:0007669"/>
    <property type="project" value="UniProtKB-KW"/>
</dbReference>
<name>A0A949JZT0_9FIRM</name>